<dbReference type="InterPro" id="IPR018244">
    <property type="entry name" value="Allrgn_V5/Tpx1_CS"/>
</dbReference>
<feature type="domain" description="SCP" evidence="2">
    <location>
        <begin position="36"/>
        <end position="183"/>
    </location>
</feature>
<dbReference type="PROSITE" id="PS01009">
    <property type="entry name" value="CRISP_1"/>
    <property type="match status" value="1"/>
</dbReference>
<dbReference type="PANTHER" id="PTHR10334">
    <property type="entry name" value="CYSTEINE-RICH SECRETORY PROTEIN-RELATED"/>
    <property type="match status" value="1"/>
</dbReference>
<dbReference type="OrthoDB" id="5874910at2759"/>
<dbReference type="Proteomes" id="UP000053660">
    <property type="component" value="Unassembled WGS sequence"/>
</dbReference>
<organism evidence="3 4">
    <name type="scientific">Oesophagostomum dentatum</name>
    <name type="common">Nodular worm</name>
    <dbReference type="NCBI Taxonomy" id="61180"/>
    <lineage>
        <taxon>Eukaryota</taxon>
        <taxon>Metazoa</taxon>
        <taxon>Ecdysozoa</taxon>
        <taxon>Nematoda</taxon>
        <taxon>Chromadorea</taxon>
        <taxon>Rhabditida</taxon>
        <taxon>Rhabditina</taxon>
        <taxon>Rhabditomorpha</taxon>
        <taxon>Strongyloidea</taxon>
        <taxon>Strongylidae</taxon>
        <taxon>Oesophagostomum</taxon>
    </lineage>
</organism>
<keyword evidence="1" id="KW-0732">Signal</keyword>
<proteinExistence type="predicted"/>
<dbReference type="EMBL" id="KN553967">
    <property type="protein sequence ID" value="KHJ89626.1"/>
    <property type="molecule type" value="Genomic_DNA"/>
</dbReference>
<dbReference type="CDD" id="cd05380">
    <property type="entry name" value="CAP_euk"/>
    <property type="match status" value="1"/>
</dbReference>
<accession>A0A0B1T0F6</accession>
<name>A0A0B1T0F6_OESDE</name>
<evidence type="ECO:0000313" key="4">
    <source>
        <dbReference type="Proteomes" id="UP000053660"/>
    </source>
</evidence>
<dbReference type="InterPro" id="IPR001283">
    <property type="entry name" value="CRISP-related"/>
</dbReference>
<dbReference type="Gene3D" id="3.40.33.10">
    <property type="entry name" value="CAP"/>
    <property type="match status" value="1"/>
</dbReference>
<gene>
    <name evidence="3" type="ORF">OESDEN_10545</name>
</gene>
<evidence type="ECO:0000259" key="2">
    <source>
        <dbReference type="SMART" id="SM00198"/>
    </source>
</evidence>
<dbReference type="InterPro" id="IPR014044">
    <property type="entry name" value="CAP_dom"/>
</dbReference>
<dbReference type="AlphaFoldDB" id="A0A0B1T0F6"/>
<evidence type="ECO:0000313" key="3">
    <source>
        <dbReference type="EMBL" id="KHJ89626.1"/>
    </source>
</evidence>
<dbReference type="PRINTS" id="PR00838">
    <property type="entry name" value="V5ALLERGEN"/>
</dbReference>
<reference evidence="3 4" key="1">
    <citation type="submission" date="2014-03" db="EMBL/GenBank/DDBJ databases">
        <title>Draft genome of the hookworm Oesophagostomum dentatum.</title>
        <authorList>
            <person name="Mitreva M."/>
        </authorList>
    </citation>
    <scope>NUCLEOTIDE SEQUENCE [LARGE SCALE GENOMIC DNA]</scope>
    <source>
        <strain evidence="3 4">OD-Hann</strain>
    </source>
</reference>
<evidence type="ECO:0000256" key="1">
    <source>
        <dbReference type="SAM" id="SignalP"/>
    </source>
</evidence>
<dbReference type="InterPro" id="IPR035940">
    <property type="entry name" value="CAP_sf"/>
</dbReference>
<protein>
    <submittedName>
        <fullName evidence="3">SCP-like protein</fullName>
    </submittedName>
</protein>
<dbReference type="SMART" id="SM00198">
    <property type="entry name" value="SCP"/>
    <property type="match status" value="1"/>
</dbReference>
<feature type="signal peptide" evidence="1">
    <location>
        <begin position="1"/>
        <end position="20"/>
    </location>
</feature>
<dbReference type="SUPFAM" id="SSF55797">
    <property type="entry name" value="PR-1-like"/>
    <property type="match status" value="1"/>
</dbReference>
<dbReference type="PRINTS" id="PR00837">
    <property type="entry name" value="V5TPXLIKE"/>
</dbReference>
<dbReference type="InterPro" id="IPR002413">
    <property type="entry name" value="V5_allergen-like"/>
</dbReference>
<sequence length="210" mass="23264">MNTSVLFVLAFAAVCNTGLGFKPIGRCSSSNGMSDSVRQAFLDKHNELRSKVARGLERDGAGGYAPKASKMLKMVYDCDIENSAMKNAQQCVFEHSDLDDLGENIFMTSVLKYDKHKAAKEAAESWWSELQEYGVGKSNKFTDRAQQAGHYTQMAWETSYKLGCAVQHCSDMTYIRRLGNWMDELIYSTGEPCSECTGQCIEGEGLCIVA</sequence>
<keyword evidence="4" id="KW-1185">Reference proteome</keyword>
<feature type="chain" id="PRO_5002062050" evidence="1">
    <location>
        <begin position="21"/>
        <end position="210"/>
    </location>
</feature>
<dbReference type="Pfam" id="PF00188">
    <property type="entry name" value="CAP"/>
    <property type="match status" value="1"/>
</dbReference>
<dbReference type="GO" id="GO:0005576">
    <property type="term" value="C:extracellular region"/>
    <property type="evidence" value="ECO:0007669"/>
    <property type="project" value="InterPro"/>
</dbReference>